<accession>A0A0F9CQT2</accession>
<feature type="domain" description="Pyrrolo-quinoline quinone repeat" evidence="2">
    <location>
        <begin position="198"/>
        <end position="312"/>
    </location>
</feature>
<dbReference type="AlphaFoldDB" id="A0A0F9CQT2"/>
<gene>
    <name evidence="3" type="ORF">LCGC14_2580010</name>
</gene>
<dbReference type="PANTHER" id="PTHR34512">
    <property type="entry name" value="CELL SURFACE PROTEIN"/>
    <property type="match status" value="1"/>
</dbReference>
<dbReference type="Gene3D" id="2.130.10.10">
    <property type="entry name" value="YVTN repeat-like/Quinoprotein amine dehydrogenase"/>
    <property type="match status" value="2"/>
</dbReference>
<evidence type="ECO:0000259" key="2">
    <source>
        <dbReference type="Pfam" id="PF13360"/>
    </source>
</evidence>
<feature type="domain" description="Pyrrolo-quinoline quinone repeat" evidence="2">
    <location>
        <begin position="2"/>
        <end position="110"/>
    </location>
</feature>
<dbReference type="InterPro" id="IPR002372">
    <property type="entry name" value="PQQ_rpt_dom"/>
</dbReference>
<protein>
    <recommendedName>
        <fullName evidence="2">Pyrrolo-quinoline quinone repeat domain-containing protein</fullName>
    </recommendedName>
</protein>
<organism evidence="3">
    <name type="scientific">marine sediment metagenome</name>
    <dbReference type="NCBI Taxonomy" id="412755"/>
    <lineage>
        <taxon>unclassified sequences</taxon>
        <taxon>metagenomes</taxon>
        <taxon>ecological metagenomes</taxon>
    </lineage>
</organism>
<dbReference type="InterPro" id="IPR018391">
    <property type="entry name" value="PQQ_b-propeller_rpt"/>
</dbReference>
<dbReference type="PANTHER" id="PTHR34512:SF30">
    <property type="entry name" value="OUTER MEMBRANE PROTEIN ASSEMBLY FACTOR BAMB"/>
    <property type="match status" value="1"/>
</dbReference>
<dbReference type="EMBL" id="LAZR01043045">
    <property type="protein sequence ID" value="KKL08031.1"/>
    <property type="molecule type" value="Genomic_DNA"/>
</dbReference>
<dbReference type="Pfam" id="PF13360">
    <property type="entry name" value="PQQ_2"/>
    <property type="match status" value="2"/>
</dbReference>
<sequence length="471" mass="51213">SLLAFDAATGKQAWRNTTGASAWSSPVAGTIQGKHTVVHHTGAMVFGLDPTSGKTLWEFDTFAAGLASRGKGSALSSTPIIVGDKLFVCSEPTDLLCLNLADGKILWKRSNTYEDVYTPAQIAEAKANAEKARPVADRRRKLRSESKTVAARLKKTPDDEALKAKAAELKTALAKVEAELDKLKGLAIPKAHKVTGYSTPTPVSDGKFVYVHTGYGTTACYDLDGKRQWIVKTDKPLHGWAGQCNSPVLAGGKLMVHVVDAVGLDAATGKEAWRTRGRWFDVFGSAIVVTVDRTELVFDPNGDVFRVSDGKRMAGRLWSHEFAGPIVEGGIVYAICDKGKVKALKLPAKLGEKLICEVLWTARIDKDRHYASPVIHEGLFYALTRASVLTVLDAYTGETVYVKKLDLGGKGKDEIYPSITLAGKYIYLSDRHGKTIVISPGREYKQVAVNTLEPFRSCPVFIGKRMYVRGL</sequence>
<feature type="non-terminal residue" evidence="3">
    <location>
        <position position="471"/>
    </location>
</feature>
<reference evidence="3" key="1">
    <citation type="journal article" date="2015" name="Nature">
        <title>Complex archaea that bridge the gap between prokaryotes and eukaryotes.</title>
        <authorList>
            <person name="Spang A."/>
            <person name="Saw J.H."/>
            <person name="Jorgensen S.L."/>
            <person name="Zaremba-Niedzwiedzka K."/>
            <person name="Martijn J."/>
            <person name="Lind A.E."/>
            <person name="van Eijk R."/>
            <person name="Schleper C."/>
            <person name="Guy L."/>
            <person name="Ettema T.J."/>
        </authorList>
    </citation>
    <scope>NUCLEOTIDE SEQUENCE</scope>
</reference>
<dbReference type="SMART" id="SM00564">
    <property type="entry name" value="PQQ"/>
    <property type="match status" value="5"/>
</dbReference>
<comment type="caution">
    <text evidence="3">The sequence shown here is derived from an EMBL/GenBank/DDBJ whole genome shotgun (WGS) entry which is preliminary data.</text>
</comment>
<feature type="coiled-coil region" evidence="1">
    <location>
        <begin position="159"/>
        <end position="186"/>
    </location>
</feature>
<feature type="non-terminal residue" evidence="3">
    <location>
        <position position="1"/>
    </location>
</feature>
<dbReference type="InterPro" id="IPR011047">
    <property type="entry name" value="Quinoprotein_ADH-like_sf"/>
</dbReference>
<evidence type="ECO:0000313" key="3">
    <source>
        <dbReference type="EMBL" id="KKL08031.1"/>
    </source>
</evidence>
<dbReference type="InterPro" id="IPR015943">
    <property type="entry name" value="WD40/YVTN_repeat-like_dom_sf"/>
</dbReference>
<evidence type="ECO:0000256" key="1">
    <source>
        <dbReference type="SAM" id="Coils"/>
    </source>
</evidence>
<dbReference type="SUPFAM" id="SSF50998">
    <property type="entry name" value="Quinoprotein alcohol dehydrogenase-like"/>
    <property type="match status" value="1"/>
</dbReference>
<keyword evidence="1" id="KW-0175">Coiled coil</keyword>
<proteinExistence type="predicted"/>
<name>A0A0F9CQT2_9ZZZZ</name>